<gene>
    <name evidence="1" type="ORF">SARC_13789</name>
</gene>
<protein>
    <submittedName>
        <fullName evidence="1">Uncharacterized protein</fullName>
    </submittedName>
</protein>
<organism evidence="1 2">
    <name type="scientific">Sphaeroforma arctica JP610</name>
    <dbReference type="NCBI Taxonomy" id="667725"/>
    <lineage>
        <taxon>Eukaryota</taxon>
        <taxon>Ichthyosporea</taxon>
        <taxon>Ichthyophonida</taxon>
        <taxon>Sphaeroforma</taxon>
    </lineage>
</organism>
<dbReference type="GeneID" id="25914293"/>
<feature type="non-terminal residue" evidence="1">
    <location>
        <position position="63"/>
    </location>
</feature>
<dbReference type="RefSeq" id="XP_014147556.1">
    <property type="nucleotide sequence ID" value="XM_014292081.1"/>
</dbReference>
<feature type="non-terminal residue" evidence="1">
    <location>
        <position position="1"/>
    </location>
</feature>
<evidence type="ECO:0000313" key="1">
    <source>
        <dbReference type="EMBL" id="KNC73654.1"/>
    </source>
</evidence>
<evidence type="ECO:0000313" key="2">
    <source>
        <dbReference type="Proteomes" id="UP000054560"/>
    </source>
</evidence>
<name>A0A0L0FA95_9EUKA</name>
<dbReference type="AlphaFoldDB" id="A0A0L0FA95"/>
<proteinExistence type="predicted"/>
<dbReference type="Proteomes" id="UP000054560">
    <property type="component" value="Unassembled WGS sequence"/>
</dbReference>
<reference evidence="1 2" key="1">
    <citation type="submission" date="2011-02" db="EMBL/GenBank/DDBJ databases">
        <title>The Genome Sequence of Sphaeroforma arctica JP610.</title>
        <authorList>
            <consortium name="The Broad Institute Genome Sequencing Platform"/>
            <person name="Russ C."/>
            <person name="Cuomo C."/>
            <person name="Young S.K."/>
            <person name="Zeng Q."/>
            <person name="Gargeya S."/>
            <person name="Alvarado L."/>
            <person name="Berlin A."/>
            <person name="Chapman S.B."/>
            <person name="Chen Z."/>
            <person name="Freedman E."/>
            <person name="Gellesch M."/>
            <person name="Goldberg J."/>
            <person name="Griggs A."/>
            <person name="Gujja S."/>
            <person name="Heilman E."/>
            <person name="Heiman D."/>
            <person name="Howarth C."/>
            <person name="Mehta T."/>
            <person name="Neiman D."/>
            <person name="Pearson M."/>
            <person name="Roberts A."/>
            <person name="Saif S."/>
            <person name="Shea T."/>
            <person name="Shenoy N."/>
            <person name="Sisk P."/>
            <person name="Stolte C."/>
            <person name="Sykes S."/>
            <person name="White J."/>
            <person name="Yandava C."/>
            <person name="Burger G."/>
            <person name="Gray M.W."/>
            <person name="Holland P.W.H."/>
            <person name="King N."/>
            <person name="Lang F.B.F."/>
            <person name="Roger A.J."/>
            <person name="Ruiz-Trillo I."/>
            <person name="Haas B."/>
            <person name="Nusbaum C."/>
            <person name="Birren B."/>
        </authorList>
    </citation>
    <scope>NUCLEOTIDE SEQUENCE [LARGE SCALE GENOMIC DNA]</scope>
    <source>
        <strain evidence="1 2">JP610</strain>
    </source>
</reference>
<dbReference type="EMBL" id="KQ245335">
    <property type="protein sequence ID" value="KNC73654.1"/>
    <property type="molecule type" value="Genomic_DNA"/>
</dbReference>
<keyword evidence="2" id="KW-1185">Reference proteome</keyword>
<accession>A0A0L0FA95</accession>
<sequence>FNPNVSDVLAASDEYPELTAMMLTVTVHSAQFLPKMTALDGMLNSLTKPLRSKDKADAKPYFK</sequence>